<dbReference type="PANTHER" id="PTHR46060:SF2">
    <property type="entry name" value="HISTONE-LYSINE N-METHYLTRANSFERASE SETMAR"/>
    <property type="match status" value="1"/>
</dbReference>
<dbReference type="GO" id="GO:0035861">
    <property type="term" value="C:site of double-strand break"/>
    <property type="evidence" value="ECO:0007669"/>
    <property type="project" value="TreeGrafter"/>
</dbReference>
<dbReference type="PANTHER" id="PTHR46060">
    <property type="entry name" value="MARINER MOS1 TRANSPOSASE-LIKE PROTEIN"/>
    <property type="match status" value="1"/>
</dbReference>
<keyword evidence="3" id="KW-0808">Transferase</keyword>
<dbReference type="EMBL" id="BGPR01046790">
    <property type="protein sequence ID" value="GBO23737.1"/>
    <property type="molecule type" value="Genomic_DNA"/>
</dbReference>
<dbReference type="GO" id="GO:0031297">
    <property type="term" value="P:replication fork processing"/>
    <property type="evidence" value="ECO:0007669"/>
    <property type="project" value="TreeGrafter"/>
</dbReference>
<dbReference type="GO" id="GO:0044547">
    <property type="term" value="F:DNA topoisomerase binding"/>
    <property type="evidence" value="ECO:0007669"/>
    <property type="project" value="TreeGrafter"/>
</dbReference>
<dbReference type="OrthoDB" id="6434373at2759"/>
<dbReference type="InterPro" id="IPR041426">
    <property type="entry name" value="Mos1_HTH"/>
</dbReference>
<gene>
    <name evidence="3" type="primary">SETMAR_114</name>
    <name evidence="2" type="synonym">SETMAR_26</name>
    <name evidence="2" type="ORF">AVEN_103287_1</name>
    <name evidence="3" type="ORF">AVEN_196468_1</name>
</gene>
<organism evidence="3 4">
    <name type="scientific">Araneus ventricosus</name>
    <name type="common">Orbweaver spider</name>
    <name type="synonym">Epeira ventricosa</name>
    <dbReference type="NCBI Taxonomy" id="182803"/>
    <lineage>
        <taxon>Eukaryota</taxon>
        <taxon>Metazoa</taxon>
        <taxon>Ecdysozoa</taxon>
        <taxon>Arthropoda</taxon>
        <taxon>Chelicerata</taxon>
        <taxon>Arachnida</taxon>
        <taxon>Araneae</taxon>
        <taxon>Araneomorphae</taxon>
        <taxon>Entelegynae</taxon>
        <taxon>Araneoidea</taxon>
        <taxon>Araneidae</taxon>
        <taxon>Araneus</taxon>
    </lineage>
</organism>
<dbReference type="AlphaFoldDB" id="A0A4Y2VIY3"/>
<dbReference type="GO" id="GO:0005634">
    <property type="term" value="C:nucleus"/>
    <property type="evidence" value="ECO:0007669"/>
    <property type="project" value="TreeGrafter"/>
</dbReference>
<proteinExistence type="predicted"/>
<evidence type="ECO:0000313" key="4">
    <source>
        <dbReference type="Proteomes" id="UP000499080"/>
    </source>
</evidence>
<accession>A0A4Y2VIY3</accession>
<dbReference type="InterPro" id="IPR001888">
    <property type="entry name" value="Transposase_1"/>
</dbReference>
<dbReference type="GO" id="GO:0000793">
    <property type="term" value="C:condensed chromosome"/>
    <property type="evidence" value="ECO:0007669"/>
    <property type="project" value="TreeGrafter"/>
</dbReference>
<dbReference type="GO" id="GO:0003697">
    <property type="term" value="F:single-stranded DNA binding"/>
    <property type="evidence" value="ECO:0007669"/>
    <property type="project" value="TreeGrafter"/>
</dbReference>
<dbReference type="GO" id="GO:0000729">
    <property type="term" value="P:DNA double-strand break processing"/>
    <property type="evidence" value="ECO:0007669"/>
    <property type="project" value="TreeGrafter"/>
</dbReference>
<evidence type="ECO:0000259" key="1">
    <source>
        <dbReference type="Pfam" id="PF17906"/>
    </source>
</evidence>
<dbReference type="InterPro" id="IPR036397">
    <property type="entry name" value="RNaseH_sf"/>
</dbReference>
<comment type="caution">
    <text evidence="3">The sequence shown here is derived from an EMBL/GenBank/DDBJ whole genome shotgun (WGS) entry which is preliminary data.</text>
</comment>
<dbReference type="EMBL" id="BGPR01046789">
    <property type="protein sequence ID" value="GBO23736.1"/>
    <property type="molecule type" value="Genomic_DNA"/>
</dbReference>
<feature type="domain" description="Mos1 transposase HTH" evidence="1">
    <location>
        <begin position="5"/>
        <end position="53"/>
    </location>
</feature>
<dbReference type="GO" id="GO:0006303">
    <property type="term" value="P:double-strand break repair via nonhomologous end joining"/>
    <property type="evidence" value="ECO:0007669"/>
    <property type="project" value="TreeGrafter"/>
</dbReference>
<name>A0A4Y2VIY3_ARAVE</name>
<protein>
    <submittedName>
        <fullName evidence="3">Histone-lysine N-methyltransferase SETMAR</fullName>
    </submittedName>
</protein>
<dbReference type="Pfam" id="PF17906">
    <property type="entry name" value="HTH_48"/>
    <property type="match status" value="1"/>
</dbReference>
<keyword evidence="3" id="KW-0489">Methyltransferase</keyword>
<dbReference type="GO" id="GO:0015074">
    <property type="term" value="P:DNA integration"/>
    <property type="evidence" value="ECO:0007669"/>
    <property type="project" value="TreeGrafter"/>
</dbReference>
<reference evidence="3 4" key="1">
    <citation type="journal article" date="2019" name="Sci. Rep.">
        <title>Orb-weaving spider Araneus ventricosus genome elucidates the spidroin gene catalogue.</title>
        <authorList>
            <person name="Kono N."/>
            <person name="Nakamura H."/>
            <person name="Ohtoshi R."/>
            <person name="Moran D.A.P."/>
            <person name="Shinohara A."/>
            <person name="Yoshida Y."/>
            <person name="Fujiwara M."/>
            <person name="Mori M."/>
            <person name="Tomita M."/>
            <person name="Arakawa K."/>
        </authorList>
    </citation>
    <scope>NUCLEOTIDE SEQUENCE [LARGE SCALE GENOMIC DNA]</scope>
</reference>
<evidence type="ECO:0000313" key="2">
    <source>
        <dbReference type="EMBL" id="GBO23736.1"/>
    </source>
</evidence>
<dbReference type="GO" id="GO:0032259">
    <property type="term" value="P:methylation"/>
    <property type="evidence" value="ECO:0007669"/>
    <property type="project" value="UniProtKB-KW"/>
</dbReference>
<dbReference type="GO" id="GO:0042800">
    <property type="term" value="F:histone H3K4 methyltransferase activity"/>
    <property type="evidence" value="ECO:0007669"/>
    <property type="project" value="TreeGrafter"/>
</dbReference>
<dbReference type="GO" id="GO:0000014">
    <property type="term" value="F:single-stranded DNA endodeoxyribonuclease activity"/>
    <property type="evidence" value="ECO:0007669"/>
    <property type="project" value="TreeGrafter"/>
</dbReference>
<dbReference type="GO" id="GO:0044774">
    <property type="term" value="P:mitotic DNA integrity checkpoint signaling"/>
    <property type="evidence" value="ECO:0007669"/>
    <property type="project" value="TreeGrafter"/>
</dbReference>
<sequence length="277" mass="33058">MELSRQQIRKILYYEFRNKLIATEFQEMCESLGIDTVSYDTVKVWFRKFRAGNFHIEDEPRSGRPIEVDCEQLKQIINQDRNISTRTIELELDVFHKKIVKTMKRINVTFQFNRWVPHGLTAEDKRKRKAACLALLRDQRKEKIQDRNVTSDEKWLYYNNTSRKEGRSAPGESAGSVARRDLINKKVLLCIWWDCRGIIYKEYLKSCQIINSAIYSSMLIEVRNAIREKRRNEFRRKVILFHQDSARPHVSTRTDWTLYKLELDLIQHPPYSPDMVP</sequence>
<dbReference type="Pfam" id="PF01359">
    <property type="entry name" value="Transposase_1"/>
    <property type="match status" value="1"/>
</dbReference>
<dbReference type="Gene3D" id="1.10.10.1450">
    <property type="match status" value="1"/>
</dbReference>
<evidence type="ECO:0000313" key="3">
    <source>
        <dbReference type="EMBL" id="GBO23737.1"/>
    </source>
</evidence>
<dbReference type="GO" id="GO:0046975">
    <property type="term" value="F:histone H3K36 methyltransferase activity"/>
    <property type="evidence" value="ECO:0007669"/>
    <property type="project" value="TreeGrafter"/>
</dbReference>
<dbReference type="Proteomes" id="UP000499080">
    <property type="component" value="Unassembled WGS sequence"/>
</dbReference>
<keyword evidence="4" id="KW-1185">Reference proteome</keyword>
<dbReference type="InterPro" id="IPR052709">
    <property type="entry name" value="Transposase-MT_Hybrid"/>
</dbReference>
<dbReference type="GO" id="GO:0003690">
    <property type="term" value="F:double-stranded DNA binding"/>
    <property type="evidence" value="ECO:0007669"/>
    <property type="project" value="TreeGrafter"/>
</dbReference>
<dbReference type="Gene3D" id="3.30.420.10">
    <property type="entry name" value="Ribonuclease H-like superfamily/Ribonuclease H"/>
    <property type="match status" value="1"/>
</dbReference>